<keyword evidence="7 10" id="KW-0472">Membrane</keyword>
<keyword evidence="4 10" id="KW-0812">Transmembrane</keyword>
<evidence type="ECO:0000256" key="5">
    <source>
        <dbReference type="ARBA" id="ARBA00022725"/>
    </source>
</evidence>
<evidence type="ECO:0000256" key="2">
    <source>
        <dbReference type="ARBA" id="ARBA00022475"/>
    </source>
</evidence>
<keyword evidence="6 10" id="KW-1133">Transmembrane helix</keyword>
<evidence type="ECO:0000256" key="4">
    <source>
        <dbReference type="ARBA" id="ARBA00022692"/>
    </source>
</evidence>
<keyword evidence="8" id="KW-0675">Receptor</keyword>
<dbReference type="AlphaFoldDB" id="A0ABD2A848"/>
<dbReference type="GO" id="GO:0007165">
    <property type="term" value="P:signal transduction"/>
    <property type="evidence" value="ECO:0007669"/>
    <property type="project" value="UniProtKB-KW"/>
</dbReference>
<dbReference type="PANTHER" id="PTHR21137">
    <property type="entry name" value="ODORANT RECEPTOR"/>
    <property type="match status" value="1"/>
</dbReference>
<dbReference type="Pfam" id="PF02949">
    <property type="entry name" value="7tm_6"/>
    <property type="match status" value="1"/>
</dbReference>
<evidence type="ECO:0000313" key="11">
    <source>
        <dbReference type="EMBL" id="KAL2716807.1"/>
    </source>
</evidence>
<keyword evidence="9" id="KW-0807">Transducer</keyword>
<keyword evidence="2" id="KW-1003">Cell membrane</keyword>
<organism evidence="11 12">
    <name type="scientific">Vespula squamosa</name>
    <name type="common">Southern yellow jacket</name>
    <name type="synonym">Wasp</name>
    <dbReference type="NCBI Taxonomy" id="30214"/>
    <lineage>
        <taxon>Eukaryota</taxon>
        <taxon>Metazoa</taxon>
        <taxon>Ecdysozoa</taxon>
        <taxon>Arthropoda</taxon>
        <taxon>Hexapoda</taxon>
        <taxon>Insecta</taxon>
        <taxon>Pterygota</taxon>
        <taxon>Neoptera</taxon>
        <taxon>Endopterygota</taxon>
        <taxon>Hymenoptera</taxon>
        <taxon>Apocrita</taxon>
        <taxon>Aculeata</taxon>
        <taxon>Vespoidea</taxon>
        <taxon>Vespidae</taxon>
        <taxon>Vespinae</taxon>
        <taxon>Vespula</taxon>
    </lineage>
</organism>
<evidence type="ECO:0000256" key="8">
    <source>
        <dbReference type="ARBA" id="ARBA00023170"/>
    </source>
</evidence>
<comment type="caution">
    <text evidence="11">The sequence shown here is derived from an EMBL/GenBank/DDBJ whole genome shotgun (WGS) entry which is preliminary data.</text>
</comment>
<evidence type="ECO:0000256" key="7">
    <source>
        <dbReference type="ARBA" id="ARBA00023136"/>
    </source>
</evidence>
<name>A0ABD2A848_VESSQ</name>
<keyword evidence="5" id="KW-0552">Olfaction</keyword>
<accession>A0ABD2A848</accession>
<sequence length="189" mass="22162">MRLFQIRGRTVQPCIEYFQEVLIKYDKNYRFVLGIYISLNFGADRQQVLVQKESSKSCISAITDLMAGEGEQMPLVEMFFFAFYIVYVLLQLYLYCYVGEQLWSESTEVARAAYECKWYELLPNDARSLILIIRRSRSPLRLTAGKFCIFNHELYSSVSNPSGHYKMNDIFPYPNKQQIVANKNVIPER</sequence>
<protein>
    <submittedName>
        <fullName evidence="11">Odorant receptor 13a-like</fullName>
    </submittedName>
</protein>
<comment type="subcellular location">
    <subcellularLocation>
        <location evidence="1">Cell membrane</location>
        <topology evidence="1">Multi-pass membrane protein</topology>
    </subcellularLocation>
</comment>
<feature type="transmembrane region" description="Helical" evidence="10">
    <location>
        <begin position="75"/>
        <end position="95"/>
    </location>
</feature>
<evidence type="ECO:0000313" key="12">
    <source>
        <dbReference type="Proteomes" id="UP001607302"/>
    </source>
</evidence>
<dbReference type="InterPro" id="IPR004117">
    <property type="entry name" value="7tm6_olfct_rcpt"/>
</dbReference>
<dbReference type="EMBL" id="JAUDFV010000154">
    <property type="protein sequence ID" value="KAL2716807.1"/>
    <property type="molecule type" value="Genomic_DNA"/>
</dbReference>
<evidence type="ECO:0000256" key="10">
    <source>
        <dbReference type="SAM" id="Phobius"/>
    </source>
</evidence>
<keyword evidence="3" id="KW-0716">Sensory transduction</keyword>
<evidence type="ECO:0000256" key="6">
    <source>
        <dbReference type="ARBA" id="ARBA00022989"/>
    </source>
</evidence>
<evidence type="ECO:0000256" key="1">
    <source>
        <dbReference type="ARBA" id="ARBA00004651"/>
    </source>
</evidence>
<dbReference type="GO" id="GO:0005886">
    <property type="term" value="C:plasma membrane"/>
    <property type="evidence" value="ECO:0007669"/>
    <property type="project" value="UniProtKB-SubCell"/>
</dbReference>
<dbReference type="Proteomes" id="UP001607302">
    <property type="component" value="Unassembled WGS sequence"/>
</dbReference>
<dbReference type="PANTHER" id="PTHR21137:SF35">
    <property type="entry name" value="ODORANT RECEPTOR 19A-RELATED"/>
    <property type="match status" value="1"/>
</dbReference>
<keyword evidence="12" id="KW-1185">Reference proteome</keyword>
<proteinExistence type="predicted"/>
<reference evidence="11 12" key="1">
    <citation type="journal article" date="2024" name="Ann. Entomol. Soc. Am.">
        <title>Genomic analyses of the southern and eastern yellowjacket wasps (Hymenoptera: Vespidae) reveal evolutionary signatures of social life.</title>
        <authorList>
            <person name="Catto M.A."/>
            <person name="Caine P.B."/>
            <person name="Orr S.E."/>
            <person name="Hunt B.G."/>
            <person name="Goodisman M.A.D."/>
        </authorList>
    </citation>
    <scope>NUCLEOTIDE SEQUENCE [LARGE SCALE GENOMIC DNA]</scope>
    <source>
        <strain evidence="11">233</strain>
        <tissue evidence="11">Head and thorax</tissue>
    </source>
</reference>
<gene>
    <name evidence="11" type="ORF">V1478_014483</name>
</gene>
<dbReference type="GO" id="GO:0007608">
    <property type="term" value="P:sensory perception of smell"/>
    <property type="evidence" value="ECO:0007669"/>
    <property type="project" value="UniProtKB-KW"/>
</dbReference>
<evidence type="ECO:0000256" key="9">
    <source>
        <dbReference type="ARBA" id="ARBA00023224"/>
    </source>
</evidence>
<evidence type="ECO:0000256" key="3">
    <source>
        <dbReference type="ARBA" id="ARBA00022606"/>
    </source>
</evidence>